<gene>
    <name evidence="1" type="ORF">ElyMa_005693800</name>
</gene>
<dbReference type="Proteomes" id="UP000762676">
    <property type="component" value="Unassembled WGS sequence"/>
</dbReference>
<protein>
    <submittedName>
        <fullName evidence="1">Uncharacterized protein</fullName>
    </submittedName>
</protein>
<proteinExistence type="predicted"/>
<comment type="caution">
    <text evidence="1">The sequence shown here is derived from an EMBL/GenBank/DDBJ whole genome shotgun (WGS) entry which is preliminary data.</text>
</comment>
<accession>A0AAV4FGC1</accession>
<name>A0AAV4FGC1_9GAST</name>
<reference evidence="1 2" key="1">
    <citation type="journal article" date="2021" name="Elife">
        <title>Chloroplast acquisition without the gene transfer in kleptoplastic sea slugs, Plakobranchus ocellatus.</title>
        <authorList>
            <person name="Maeda T."/>
            <person name="Takahashi S."/>
            <person name="Yoshida T."/>
            <person name="Shimamura S."/>
            <person name="Takaki Y."/>
            <person name="Nagai Y."/>
            <person name="Toyoda A."/>
            <person name="Suzuki Y."/>
            <person name="Arimoto A."/>
            <person name="Ishii H."/>
            <person name="Satoh N."/>
            <person name="Nishiyama T."/>
            <person name="Hasebe M."/>
            <person name="Maruyama T."/>
            <person name="Minagawa J."/>
            <person name="Obokata J."/>
            <person name="Shigenobu S."/>
        </authorList>
    </citation>
    <scope>NUCLEOTIDE SEQUENCE [LARGE SCALE GENOMIC DNA]</scope>
</reference>
<dbReference type="EMBL" id="BMAT01011396">
    <property type="protein sequence ID" value="GFR71994.1"/>
    <property type="molecule type" value="Genomic_DNA"/>
</dbReference>
<organism evidence="1 2">
    <name type="scientific">Elysia marginata</name>
    <dbReference type="NCBI Taxonomy" id="1093978"/>
    <lineage>
        <taxon>Eukaryota</taxon>
        <taxon>Metazoa</taxon>
        <taxon>Spiralia</taxon>
        <taxon>Lophotrochozoa</taxon>
        <taxon>Mollusca</taxon>
        <taxon>Gastropoda</taxon>
        <taxon>Heterobranchia</taxon>
        <taxon>Euthyneura</taxon>
        <taxon>Panpulmonata</taxon>
        <taxon>Sacoglossa</taxon>
        <taxon>Placobranchoidea</taxon>
        <taxon>Plakobranchidae</taxon>
        <taxon>Elysia</taxon>
    </lineage>
</organism>
<sequence>MANRSAGRLREKVWQRLGIGLHTNLKNTWQCSSRLQFTGDRPKLRAESRKGLIIPFTTDASNSYCISVGRTNPRHRGPTADAQHVLQDCPMLDDARLKYWPEPREMNQKLYGSALQLGTTAEFICASDLTI</sequence>
<evidence type="ECO:0000313" key="2">
    <source>
        <dbReference type="Proteomes" id="UP000762676"/>
    </source>
</evidence>
<dbReference type="AlphaFoldDB" id="A0AAV4FGC1"/>
<evidence type="ECO:0000313" key="1">
    <source>
        <dbReference type="EMBL" id="GFR71994.1"/>
    </source>
</evidence>
<keyword evidence="2" id="KW-1185">Reference proteome</keyword>